<feature type="region of interest" description="Disordered" evidence="1">
    <location>
        <begin position="312"/>
        <end position="362"/>
    </location>
</feature>
<dbReference type="EMBL" id="OU892284">
    <property type="protein sequence ID" value="CAG9772107.1"/>
    <property type="molecule type" value="Genomic_DNA"/>
</dbReference>
<evidence type="ECO:0000313" key="3">
    <source>
        <dbReference type="Proteomes" id="UP001152799"/>
    </source>
</evidence>
<gene>
    <name evidence="2" type="ORF">CEUTPL_LOCUS12529</name>
</gene>
<dbReference type="Proteomes" id="UP001152799">
    <property type="component" value="Chromosome 8"/>
</dbReference>
<feature type="compositionally biased region" description="Acidic residues" evidence="1">
    <location>
        <begin position="321"/>
        <end position="333"/>
    </location>
</feature>
<evidence type="ECO:0000256" key="1">
    <source>
        <dbReference type="SAM" id="MobiDB-lite"/>
    </source>
</evidence>
<feature type="compositionally biased region" description="Basic and acidic residues" evidence="1">
    <location>
        <begin position="486"/>
        <end position="495"/>
    </location>
</feature>
<evidence type="ECO:0000313" key="2">
    <source>
        <dbReference type="EMBL" id="CAG9772107.1"/>
    </source>
</evidence>
<keyword evidence="3" id="KW-1185">Reference proteome</keyword>
<feature type="region of interest" description="Disordered" evidence="1">
    <location>
        <begin position="486"/>
        <end position="509"/>
    </location>
</feature>
<reference evidence="2" key="1">
    <citation type="submission" date="2022-01" db="EMBL/GenBank/DDBJ databases">
        <authorList>
            <person name="King R."/>
        </authorList>
    </citation>
    <scope>NUCLEOTIDE SEQUENCE</scope>
</reference>
<proteinExistence type="predicted"/>
<dbReference type="PANTHER" id="PTHR10773:SF19">
    <property type="match status" value="1"/>
</dbReference>
<sequence>MPGTEVSDSVIGQAEDFGSNQYTPDLTEASNESIRMKSDNILQGCGSSRGTELVLDKSQEDFGSNQYTPDLTEVSNKSISIKSDNIAQGCGTSPGRESVLDESQAEDFGSNQYTPDLTEVSNESIRIKSDNIPQGCGTSGGPESVLDESKVFVYNSDTSSWIDIEALQQATLCQSPSLENIMGLDNILDTPIVESCEFHNQVQTSENFEVEHMSYLQDEIEYEKTDPDYGPTISNQKESDVNSDNDPEVLVVTANNTPVRTTRDTTLQSLENIIVLDNIQDMPVEESFEFRHQLPRPEHFEKEHMSDFEDENLENRTDPDYQNESDASSDNDPEAVGVSDNNTLNKTTRTSRGRKRKFEMQTNVTAKKLRNSNKEYYNYKGKLVKQKCFQDFQCPCKAECHNKVGQDVREEEFNKFWALGDYNAQNMFLAASMREKEKARQYTNRPSKRQYSRIYTLRAVPVCREMFRHTFQVSTKKINTALQKIRSDDLKDKRGQKQGGKNKTSDKKLETVKEHINKLPRYKSHYRRDNTDAEFLSPEMTLIKMYDLYVENLIGEERNNEIGEWREGNEKNKNDILKDIDAKDTCNTCDSFAARIQSATGSAKNVLEEAHNKHIDLWREARNLMNHDKLEAHKVKEFEC</sequence>
<feature type="region of interest" description="Disordered" evidence="1">
    <location>
        <begin position="85"/>
        <end position="112"/>
    </location>
</feature>
<dbReference type="PANTHER" id="PTHR10773">
    <property type="entry name" value="DNA-DIRECTED RNA POLYMERASES I, II, AND III SUBUNIT RPABC2"/>
    <property type="match status" value="1"/>
</dbReference>
<organism evidence="2 3">
    <name type="scientific">Ceutorhynchus assimilis</name>
    <name type="common">cabbage seed weevil</name>
    <dbReference type="NCBI Taxonomy" id="467358"/>
    <lineage>
        <taxon>Eukaryota</taxon>
        <taxon>Metazoa</taxon>
        <taxon>Ecdysozoa</taxon>
        <taxon>Arthropoda</taxon>
        <taxon>Hexapoda</taxon>
        <taxon>Insecta</taxon>
        <taxon>Pterygota</taxon>
        <taxon>Neoptera</taxon>
        <taxon>Endopterygota</taxon>
        <taxon>Coleoptera</taxon>
        <taxon>Polyphaga</taxon>
        <taxon>Cucujiformia</taxon>
        <taxon>Curculionidae</taxon>
        <taxon>Ceutorhynchinae</taxon>
        <taxon>Ceutorhynchus</taxon>
    </lineage>
</organism>
<name>A0A9N9MV29_9CUCU</name>
<feature type="region of interest" description="Disordered" evidence="1">
    <location>
        <begin position="1"/>
        <end position="25"/>
    </location>
</feature>
<dbReference type="AlphaFoldDB" id="A0A9N9MV29"/>
<accession>A0A9N9MV29</accession>
<dbReference type="OrthoDB" id="6420725at2759"/>
<protein>
    <submittedName>
        <fullName evidence="2">Uncharacterized protein</fullName>
    </submittedName>
</protein>